<keyword evidence="2" id="KW-0472">Membrane</keyword>
<feature type="compositionally biased region" description="Basic and acidic residues" evidence="1">
    <location>
        <begin position="104"/>
        <end position="123"/>
    </location>
</feature>
<dbReference type="Proteomes" id="UP001217089">
    <property type="component" value="Unassembled WGS sequence"/>
</dbReference>
<evidence type="ECO:0000256" key="1">
    <source>
        <dbReference type="SAM" id="MobiDB-lite"/>
    </source>
</evidence>
<feature type="region of interest" description="Disordered" evidence="1">
    <location>
        <begin position="104"/>
        <end position="131"/>
    </location>
</feature>
<keyword evidence="4" id="KW-1185">Reference proteome</keyword>
<name>A0ABQ9FA76_TEGGR</name>
<evidence type="ECO:0000313" key="4">
    <source>
        <dbReference type="Proteomes" id="UP001217089"/>
    </source>
</evidence>
<keyword evidence="2" id="KW-1133">Transmembrane helix</keyword>
<evidence type="ECO:0000256" key="2">
    <source>
        <dbReference type="SAM" id="Phobius"/>
    </source>
</evidence>
<evidence type="ECO:0000313" key="3">
    <source>
        <dbReference type="EMBL" id="KAJ8314240.1"/>
    </source>
</evidence>
<reference evidence="3 4" key="1">
    <citation type="submission" date="2022-12" db="EMBL/GenBank/DDBJ databases">
        <title>Chromosome-level genome of Tegillarca granosa.</title>
        <authorList>
            <person name="Kim J."/>
        </authorList>
    </citation>
    <scope>NUCLEOTIDE SEQUENCE [LARGE SCALE GENOMIC DNA]</scope>
    <source>
        <strain evidence="3">Teg-2019</strain>
        <tissue evidence="3">Adductor muscle</tissue>
    </source>
</reference>
<keyword evidence="2" id="KW-0812">Transmembrane</keyword>
<protein>
    <submittedName>
        <fullName evidence="3">Uncharacterized protein</fullName>
    </submittedName>
</protein>
<sequence length="131" mass="15409">MVRKRGAKSTIDDAIIDSKFGSTTDLVLQQIWFYNRFGSATDLVLQQIWFYNRFGSTTDWFYNSFIILIAVVYTAIKYRNDPSIIDHYEDGYFGEKAKLEIRRQKKEKSKETCDENEELERGVAARQRSSR</sequence>
<feature type="transmembrane region" description="Helical" evidence="2">
    <location>
        <begin position="60"/>
        <end position="76"/>
    </location>
</feature>
<proteinExistence type="predicted"/>
<accession>A0ABQ9FA76</accession>
<dbReference type="EMBL" id="JARBDR010000342">
    <property type="protein sequence ID" value="KAJ8314240.1"/>
    <property type="molecule type" value="Genomic_DNA"/>
</dbReference>
<comment type="caution">
    <text evidence="3">The sequence shown here is derived from an EMBL/GenBank/DDBJ whole genome shotgun (WGS) entry which is preliminary data.</text>
</comment>
<gene>
    <name evidence="3" type="ORF">KUTeg_008801</name>
</gene>
<organism evidence="3 4">
    <name type="scientific">Tegillarca granosa</name>
    <name type="common">Malaysian cockle</name>
    <name type="synonym">Anadara granosa</name>
    <dbReference type="NCBI Taxonomy" id="220873"/>
    <lineage>
        <taxon>Eukaryota</taxon>
        <taxon>Metazoa</taxon>
        <taxon>Spiralia</taxon>
        <taxon>Lophotrochozoa</taxon>
        <taxon>Mollusca</taxon>
        <taxon>Bivalvia</taxon>
        <taxon>Autobranchia</taxon>
        <taxon>Pteriomorphia</taxon>
        <taxon>Arcoida</taxon>
        <taxon>Arcoidea</taxon>
        <taxon>Arcidae</taxon>
        <taxon>Tegillarca</taxon>
    </lineage>
</organism>